<dbReference type="Proteomes" id="UP001457282">
    <property type="component" value="Unassembled WGS sequence"/>
</dbReference>
<evidence type="ECO:0000313" key="2">
    <source>
        <dbReference type="Proteomes" id="UP001457282"/>
    </source>
</evidence>
<protein>
    <submittedName>
        <fullName evidence="1">Uncharacterized protein</fullName>
    </submittedName>
</protein>
<comment type="caution">
    <text evidence="1">The sequence shown here is derived from an EMBL/GenBank/DDBJ whole genome shotgun (WGS) entry which is preliminary data.</text>
</comment>
<name>A0AAW1WXL0_RUBAR</name>
<reference evidence="1 2" key="1">
    <citation type="journal article" date="2023" name="G3 (Bethesda)">
        <title>A chromosome-length genome assembly and annotation of blackberry (Rubus argutus, cv. 'Hillquist').</title>
        <authorList>
            <person name="Bruna T."/>
            <person name="Aryal R."/>
            <person name="Dudchenko O."/>
            <person name="Sargent D.J."/>
            <person name="Mead D."/>
            <person name="Buti M."/>
            <person name="Cavallini A."/>
            <person name="Hytonen T."/>
            <person name="Andres J."/>
            <person name="Pham M."/>
            <person name="Weisz D."/>
            <person name="Mascagni F."/>
            <person name="Usai G."/>
            <person name="Natali L."/>
            <person name="Bassil N."/>
            <person name="Fernandez G.E."/>
            <person name="Lomsadze A."/>
            <person name="Armour M."/>
            <person name="Olukolu B."/>
            <person name="Poorten T."/>
            <person name="Britton C."/>
            <person name="Davik J."/>
            <person name="Ashrafi H."/>
            <person name="Aiden E.L."/>
            <person name="Borodovsky M."/>
            <person name="Worthington M."/>
        </authorList>
    </citation>
    <scope>NUCLEOTIDE SEQUENCE [LARGE SCALE GENOMIC DNA]</scope>
    <source>
        <strain evidence="1">PI 553951</strain>
    </source>
</reference>
<evidence type="ECO:0000313" key="1">
    <source>
        <dbReference type="EMBL" id="KAK9928065.1"/>
    </source>
</evidence>
<keyword evidence="2" id="KW-1185">Reference proteome</keyword>
<dbReference type="AlphaFoldDB" id="A0AAW1WXL0"/>
<dbReference type="EMBL" id="JBEDUW010000005">
    <property type="protein sequence ID" value="KAK9928065.1"/>
    <property type="molecule type" value="Genomic_DNA"/>
</dbReference>
<sequence>MAPQPTSVELLCRRNPIHSAATNTARAQTGVLMLRRRSSSASSRQHLQTTSPCSLLLIRAAGTETAEP</sequence>
<proteinExistence type="predicted"/>
<accession>A0AAW1WXL0</accession>
<organism evidence="1 2">
    <name type="scientific">Rubus argutus</name>
    <name type="common">Southern blackberry</name>
    <dbReference type="NCBI Taxonomy" id="59490"/>
    <lineage>
        <taxon>Eukaryota</taxon>
        <taxon>Viridiplantae</taxon>
        <taxon>Streptophyta</taxon>
        <taxon>Embryophyta</taxon>
        <taxon>Tracheophyta</taxon>
        <taxon>Spermatophyta</taxon>
        <taxon>Magnoliopsida</taxon>
        <taxon>eudicotyledons</taxon>
        <taxon>Gunneridae</taxon>
        <taxon>Pentapetalae</taxon>
        <taxon>rosids</taxon>
        <taxon>fabids</taxon>
        <taxon>Rosales</taxon>
        <taxon>Rosaceae</taxon>
        <taxon>Rosoideae</taxon>
        <taxon>Rosoideae incertae sedis</taxon>
        <taxon>Rubus</taxon>
    </lineage>
</organism>
<gene>
    <name evidence="1" type="ORF">M0R45_025219</name>
</gene>